<dbReference type="Gene3D" id="2.40.128.340">
    <property type="match status" value="1"/>
</dbReference>
<dbReference type="Pfam" id="PF01839">
    <property type="entry name" value="FG-GAP"/>
    <property type="match status" value="1"/>
</dbReference>
<dbReference type="EMBL" id="FWYC01000015">
    <property type="protein sequence ID" value="SMD21491.1"/>
    <property type="molecule type" value="Genomic_DNA"/>
</dbReference>
<sequence>MSGQGDWANYKAITAGDFNGDGKTDIAGIDPGNTMVYFAGNGAGRLYWGGTMSGQGDWANYKTII</sequence>
<dbReference type="Proteomes" id="UP000192840">
    <property type="component" value="Unassembled WGS sequence"/>
</dbReference>
<reference evidence="3" key="1">
    <citation type="submission" date="2017-04" db="EMBL/GenBank/DDBJ databases">
        <authorList>
            <person name="Varghese N."/>
            <person name="Submissions S."/>
        </authorList>
    </citation>
    <scope>NUCLEOTIDE SEQUENCE [LARGE SCALE GENOMIC DNA]</scope>
    <source>
        <strain evidence="3">DSM 44073</strain>
    </source>
</reference>
<evidence type="ECO:0000313" key="2">
    <source>
        <dbReference type="EMBL" id="SMD21491.1"/>
    </source>
</evidence>
<dbReference type="OrthoDB" id="5478064at2"/>
<accession>A0A1W2FHS2</accession>
<gene>
    <name evidence="2" type="ORF">SAMN05660733_06420</name>
</gene>
<keyword evidence="1" id="KW-0732">Signal</keyword>
<evidence type="ECO:0000256" key="1">
    <source>
        <dbReference type="ARBA" id="ARBA00022729"/>
    </source>
</evidence>
<dbReference type="AlphaFoldDB" id="A0A1W2FHS2"/>
<protein>
    <recommendedName>
        <fullName evidence="4">Repeat domain-containing protein</fullName>
    </recommendedName>
</protein>
<dbReference type="InterPro" id="IPR028994">
    <property type="entry name" value="Integrin_alpha_N"/>
</dbReference>
<name>A0A1W2FHS2_9PSEU</name>
<dbReference type="InterPro" id="IPR013517">
    <property type="entry name" value="FG-GAP"/>
</dbReference>
<evidence type="ECO:0008006" key="4">
    <source>
        <dbReference type="Google" id="ProtNLM"/>
    </source>
</evidence>
<organism evidence="2 3">
    <name type="scientific">Lentzea albidocapillata</name>
    <dbReference type="NCBI Taxonomy" id="40571"/>
    <lineage>
        <taxon>Bacteria</taxon>
        <taxon>Bacillati</taxon>
        <taxon>Actinomycetota</taxon>
        <taxon>Actinomycetes</taxon>
        <taxon>Pseudonocardiales</taxon>
        <taxon>Pseudonocardiaceae</taxon>
        <taxon>Lentzea</taxon>
    </lineage>
</organism>
<proteinExistence type="predicted"/>
<keyword evidence="3" id="KW-1185">Reference proteome</keyword>
<dbReference type="eggNOG" id="ENOG502ZGEA">
    <property type="taxonomic scope" value="Bacteria"/>
</dbReference>
<evidence type="ECO:0000313" key="3">
    <source>
        <dbReference type="Proteomes" id="UP000192840"/>
    </source>
</evidence>
<dbReference type="SUPFAM" id="SSF69318">
    <property type="entry name" value="Integrin alpha N-terminal domain"/>
    <property type="match status" value="1"/>
</dbReference>